<feature type="transmembrane region" description="Helical" evidence="11">
    <location>
        <begin position="370"/>
        <end position="390"/>
    </location>
</feature>
<evidence type="ECO:0000256" key="6">
    <source>
        <dbReference type="ARBA" id="ARBA00022801"/>
    </source>
</evidence>
<comment type="cofactor">
    <cofactor evidence="1 11">
        <name>Zn(2+)</name>
        <dbReference type="ChEBI" id="CHEBI:29105"/>
    </cofactor>
</comment>
<keyword evidence="6 11" id="KW-0378">Hydrolase</keyword>
<organism evidence="13 14">
    <name type="scientific">Albidovulum sediminicola</name>
    <dbReference type="NCBI Taxonomy" id="2984331"/>
    <lineage>
        <taxon>Bacteria</taxon>
        <taxon>Pseudomonadati</taxon>
        <taxon>Pseudomonadota</taxon>
        <taxon>Alphaproteobacteria</taxon>
        <taxon>Rhodobacterales</taxon>
        <taxon>Paracoccaceae</taxon>
        <taxon>Albidovulum</taxon>
    </lineage>
</organism>
<feature type="transmembrane region" description="Helical" evidence="11">
    <location>
        <begin position="417"/>
        <end position="437"/>
    </location>
</feature>
<keyword evidence="11" id="KW-0479">Metal-binding</keyword>
<keyword evidence="9 11" id="KW-0482">Metalloprotease</keyword>
<evidence type="ECO:0000256" key="4">
    <source>
        <dbReference type="ARBA" id="ARBA00022670"/>
    </source>
</evidence>
<keyword evidence="7 11" id="KW-0862">Zinc</keyword>
<name>A0ABT2YZQ6_9RHOB</name>
<evidence type="ECO:0000256" key="7">
    <source>
        <dbReference type="ARBA" id="ARBA00022833"/>
    </source>
</evidence>
<evidence type="ECO:0000256" key="11">
    <source>
        <dbReference type="RuleBase" id="RU362031"/>
    </source>
</evidence>
<dbReference type="EMBL" id="JAOWLA010000004">
    <property type="protein sequence ID" value="MCV2864373.1"/>
    <property type="molecule type" value="Genomic_DNA"/>
</dbReference>
<dbReference type="Gene3D" id="2.30.42.10">
    <property type="match status" value="2"/>
</dbReference>
<evidence type="ECO:0000256" key="10">
    <source>
        <dbReference type="ARBA" id="ARBA00023136"/>
    </source>
</evidence>
<keyword evidence="5 11" id="KW-0812">Transmembrane</keyword>
<feature type="transmembrane region" description="Helical" evidence="11">
    <location>
        <begin position="336"/>
        <end position="358"/>
    </location>
</feature>
<dbReference type="SUPFAM" id="SSF50156">
    <property type="entry name" value="PDZ domain-like"/>
    <property type="match status" value="2"/>
</dbReference>
<sequence length="444" mass="46710">MVAFVEALGGQIFYLAAFLGALSIIVTVHEYGHYIVGRWSGIHAEVFSVGFGPVLASRVDRHGTRWQVAAFPLGGYVKFLGDANAASAGADDETMSRLSEAERRRTMHGAPLWARAATVFAGPFFNFILATVIFAGFVLARGIADDSPTITELKPLPVEGVTLQPGDRIVSVAGTPVTTFEDFMLAADALPSVPLVDYGVVRDGGEIEAKGPQAFPPLISGVAPKSAAIDAGLRAGDVIVTVDGTDIYRFEDLRSRAVGSNGAPLSLVVWRDGATFDTTLEPRERPVQTEDGGFEMTWQIGIYGDIAFDQHSRPATLWEAASIGVQATFASIAGTISSLVAIVAGSISSCSISGAIGIAQAAGAAASQGWSYFIGLVASLSVAIGFLNLLPIPVLDGGHLIFHAYEWARGKPPSDRMMNFAMTLGLVLVLSLMAFGLSNDLLCT</sequence>
<comment type="caution">
    <text evidence="13">The sequence shown here is derived from an EMBL/GenBank/DDBJ whole genome shotgun (WGS) entry which is preliminary data.</text>
</comment>
<keyword evidence="14" id="KW-1185">Reference proteome</keyword>
<protein>
    <recommendedName>
        <fullName evidence="11">Zinc metalloprotease</fullName>
        <ecNumber evidence="11">3.4.24.-</ecNumber>
    </recommendedName>
</protein>
<keyword evidence="4" id="KW-0645">Protease</keyword>
<dbReference type="NCBIfam" id="TIGR00054">
    <property type="entry name" value="RIP metalloprotease RseP"/>
    <property type="match status" value="1"/>
</dbReference>
<dbReference type="Pfam" id="PF02163">
    <property type="entry name" value="Peptidase_M50"/>
    <property type="match status" value="1"/>
</dbReference>
<evidence type="ECO:0000256" key="5">
    <source>
        <dbReference type="ARBA" id="ARBA00022692"/>
    </source>
</evidence>
<dbReference type="SMART" id="SM00228">
    <property type="entry name" value="PDZ"/>
    <property type="match status" value="2"/>
</dbReference>
<dbReference type="GO" id="GO:0008237">
    <property type="term" value="F:metallopeptidase activity"/>
    <property type="evidence" value="ECO:0007669"/>
    <property type="project" value="UniProtKB-KW"/>
</dbReference>
<evidence type="ECO:0000256" key="3">
    <source>
        <dbReference type="ARBA" id="ARBA00007931"/>
    </source>
</evidence>
<dbReference type="EC" id="3.4.24.-" evidence="11"/>
<reference evidence="13 14" key="1">
    <citation type="submission" date="2022-10" db="EMBL/GenBank/DDBJ databases">
        <title>Defluviimonas sp. nov., isolated from ocean surface water.</title>
        <authorList>
            <person name="He W."/>
            <person name="Wang L."/>
            <person name="Zhang D.-F."/>
        </authorList>
    </citation>
    <scope>NUCLEOTIDE SEQUENCE [LARGE SCALE GENOMIC DNA]</scope>
    <source>
        <strain evidence="13 14">WL0075</strain>
    </source>
</reference>
<feature type="transmembrane region" description="Helical" evidence="11">
    <location>
        <begin position="12"/>
        <end position="32"/>
    </location>
</feature>
<evidence type="ECO:0000313" key="13">
    <source>
        <dbReference type="EMBL" id="MCV2864373.1"/>
    </source>
</evidence>
<feature type="domain" description="PDZ" evidence="12">
    <location>
        <begin position="133"/>
        <end position="204"/>
    </location>
</feature>
<gene>
    <name evidence="13" type="primary">rseP</name>
    <name evidence="13" type="ORF">OE647_06415</name>
</gene>
<feature type="domain" description="PDZ" evidence="12">
    <location>
        <begin position="205"/>
        <end position="273"/>
    </location>
</feature>
<dbReference type="Pfam" id="PF17820">
    <property type="entry name" value="PDZ_6"/>
    <property type="match status" value="1"/>
</dbReference>
<dbReference type="InterPro" id="IPR036034">
    <property type="entry name" value="PDZ_sf"/>
</dbReference>
<dbReference type="InterPro" id="IPR001478">
    <property type="entry name" value="PDZ"/>
</dbReference>
<comment type="subcellular location">
    <subcellularLocation>
        <location evidence="2">Membrane</location>
        <topology evidence="2">Multi-pass membrane protein</topology>
    </subcellularLocation>
</comment>
<comment type="similarity">
    <text evidence="3 11">Belongs to the peptidase M50B family.</text>
</comment>
<accession>A0ABT2YZQ6</accession>
<dbReference type="Proteomes" id="UP001652503">
    <property type="component" value="Unassembled WGS sequence"/>
</dbReference>
<dbReference type="PANTHER" id="PTHR42837:SF2">
    <property type="entry name" value="MEMBRANE METALLOPROTEASE ARASP2, CHLOROPLASTIC-RELATED"/>
    <property type="match status" value="1"/>
</dbReference>
<evidence type="ECO:0000256" key="1">
    <source>
        <dbReference type="ARBA" id="ARBA00001947"/>
    </source>
</evidence>
<proteinExistence type="inferred from homology"/>
<dbReference type="InterPro" id="IPR041489">
    <property type="entry name" value="PDZ_6"/>
</dbReference>
<dbReference type="PANTHER" id="PTHR42837">
    <property type="entry name" value="REGULATOR OF SIGMA-E PROTEASE RSEP"/>
    <property type="match status" value="1"/>
</dbReference>
<dbReference type="InterPro" id="IPR004387">
    <property type="entry name" value="Pept_M50_Zn"/>
</dbReference>
<keyword evidence="8 11" id="KW-1133">Transmembrane helix</keyword>
<dbReference type="CDD" id="cd23081">
    <property type="entry name" value="cpPDZ_EcRseP-like"/>
    <property type="match status" value="1"/>
</dbReference>
<dbReference type="CDD" id="cd06163">
    <property type="entry name" value="S2P-M50_PDZ_RseP-like"/>
    <property type="match status" value="1"/>
</dbReference>
<dbReference type="RefSeq" id="WP_263720889.1">
    <property type="nucleotide sequence ID" value="NZ_JAOWLA010000004.1"/>
</dbReference>
<keyword evidence="10 11" id="KW-0472">Membrane</keyword>
<evidence type="ECO:0000256" key="9">
    <source>
        <dbReference type="ARBA" id="ARBA00023049"/>
    </source>
</evidence>
<evidence type="ECO:0000259" key="12">
    <source>
        <dbReference type="SMART" id="SM00228"/>
    </source>
</evidence>
<evidence type="ECO:0000313" key="14">
    <source>
        <dbReference type="Proteomes" id="UP001652503"/>
    </source>
</evidence>
<dbReference type="InterPro" id="IPR008915">
    <property type="entry name" value="Peptidase_M50"/>
</dbReference>
<evidence type="ECO:0000256" key="8">
    <source>
        <dbReference type="ARBA" id="ARBA00022989"/>
    </source>
</evidence>
<feature type="transmembrane region" description="Helical" evidence="11">
    <location>
        <begin position="112"/>
        <end position="140"/>
    </location>
</feature>
<evidence type="ECO:0000256" key="2">
    <source>
        <dbReference type="ARBA" id="ARBA00004141"/>
    </source>
</evidence>